<accession>A0A1J0EBK3</accession>
<reference evidence="4" key="1">
    <citation type="submission" date="2019-02" db="EMBL/GenBank/DDBJ databases">
        <title>Genomic characterization of isolates from hospital effluents in KZN, South Africa.</title>
        <authorList>
            <person name="Ntshobeni N."/>
            <person name="Allam M."/>
            <person name="Ismail A."/>
            <person name="Amoako D."/>
            <person name="Essack S."/>
            <person name="Chenia H."/>
        </authorList>
    </citation>
    <scope>NUCLEOTIDE SEQUENCE</scope>
    <source>
        <strain evidence="4">AFE97_S1</strain>
    </source>
</reference>
<dbReference type="InterPro" id="IPR040079">
    <property type="entry name" value="Glutathione_S-Trfase"/>
</dbReference>
<dbReference type="GO" id="GO:0005737">
    <property type="term" value="C:cytoplasm"/>
    <property type="evidence" value="ECO:0007669"/>
    <property type="project" value="TreeGrafter"/>
</dbReference>
<dbReference type="PANTHER" id="PTHR43968:SF6">
    <property type="entry name" value="GLUTATHIONE S-TRANSFERASE OMEGA"/>
    <property type="match status" value="1"/>
</dbReference>
<feature type="domain" description="GST C-terminal" evidence="3">
    <location>
        <begin position="92"/>
        <end position="214"/>
    </location>
</feature>
<dbReference type="SFLD" id="SFLDS00019">
    <property type="entry name" value="Glutathione_Transferase_(cytos"/>
    <property type="match status" value="1"/>
</dbReference>
<sequence>MAVAPNKRSVMTLFSSPTDIFSHQVRIVLAEKGVSVQIEYVEPGQQHKDLIDLNPYHSVPTLVDRDLTLYDPHIIMEYLDERFPHPPLMPVYPVARGTSRQLMYRIKNDWYSLMDKIEKGTAQEAANARRQLSEELIAVSPVFAEMDFFMSEEFSIVDCYLAPLLWRLPVLGIEINPSISKYLHFYMDRVFDRDGFSASLTDAEKEMRESRQPIRRG</sequence>
<organism evidence="4 5">
    <name type="scientific">Providencia rettgeri</name>
    <dbReference type="NCBI Taxonomy" id="587"/>
    <lineage>
        <taxon>Bacteria</taxon>
        <taxon>Pseudomonadati</taxon>
        <taxon>Pseudomonadota</taxon>
        <taxon>Gammaproteobacteria</taxon>
        <taxon>Enterobacterales</taxon>
        <taxon>Morganellaceae</taxon>
        <taxon>Providencia</taxon>
    </lineage>
</organism>
<dbReference type="CDD" id="cd03186">
    <property type="entry name" value="GST_C_SspA"/>
    <property type="match status" value="1"/>
</dbReference>
<dbReference type="InterPro" id="IPR004046">
    <property type="entry name" value="GST_C"/>
</dbReference>
<dbReference type="KEGG" id="prg:RB151_037340"/>
<comment type="similarity">
    <text evidence="1">Belongs to the GST superfamily. HSP26 family.</text>
</comment>
<evidence type="ECO:0000313" key="5">
    <source>
        <dbReference type="Proteomes" id="UP000824410"/>
    </source>
</evidence>
<dbReference type="EMBL" id="SHDO01000008">
    <property type="protein sequence ID" value="MBX6980054.1"/>
    <property type="molecule type" value="Genomic_DNA"/>
</dbReference>
<evidence type="ECO:0000256" key="1">
    <source>
        <dbReference type="ARBA" id="ARBA00009929"/>
    </source>
</evidence>
<dbReference type="RefSeq" id="WP_042846204.1">
    <property type="nucleotide sequence ID" value="NZ_ABEXNG020000058.1"/>
</dbReference>
<dbReference type="AlphaFoldDB" id="A0A1J0EBK3"/>
<dbReference type="InterPro" id="IPR036282">
    <property type="entry name" value="Glutathione-S-Trfase_C_sf"/>
</dbReference>
<dbReference type="PROSITE" id="PS50404">
    <property type="entry name" value="GST_NTER"/>
    <property type="match status" value="1"/>
</dbReference>
<dbReference type="InterPro" id="IPR034342">
    <property type="entry name" value="SspA_C"/>
</dbReference>
<evidence type="ECO:0000259" key="3">
    <source>
        <dbReference type="PROSITE" id="PS50405"/>
    </source>
</evidence>
<dbReference type="InterPro" id="IPR010987">
    <property type="entry name" value="Glutathione-S-Trfase_C-like"/>
</dbReference>
<dbReference type="NCBIfam" id="NF007016">
    <property type="entry name" value="PRK09481.1"/>
    <property type="match status" value="1"/>
</dbReference>
<dbReference type="Gene3D" id="3.40.30.10">
    <property type="entry name" value="Glutaredoxin"/>
    <property type="match status" value="1"/>
</dbReference>
<comment type="caution">
    <text evidence="4">The sequence shown here is derived from an EMBL/GenBank/DDBJ whole genome shotgun (WGS) entry which is preliminary data.</text>
</comment>
<evidence type="ECO:0000313" key="4">
    <source>
        <dbReference type="EMBL" id="MBX6980054.1"/>
    </source>
</evidence>
<feature type="domain" description="GST N-terminal" evidence="2">
    <location>
        <begin position="9"/>
        <end position="87"/>
    </location>
</feature>
<dbReference type="InterPro" id="IPR036249">
    <property type="entry name" value="Thioredoxin-like_sf"/>
</dbReference>
<dbReference type="PROSITE" id="PS50405">
    <property type="entry name" value="GST_CTER"/>
    <property type="match status" value="1"/>
</dbReference>
<evidence type="ECO:0000259" key="2">
    <source>
        <dbReference type="PROSITE" id="PS50404"/>
    </source>
</evidence>
<dbReference type="SUPFAM" id="SSF47616">
    <property type="entry name" value="GST C-terminal domain-like"/>
    <property type="match status" value="1"/>
</dbReference>
<dbReference type="Proteomes" id="UP000824410">
    <property type="component" value="Unassembled WGS sequence"/>
</dbReference>
<gene>
    <name evidence="4" type="ORF">EX242_07255</name>
</gene>
<dbReference type="Pfam" id="PF02798">
    <property type="entry name" value="GST_N"/>
    <property type="match status" value="1"/>
</dbReference>
<dbReference type="SFLD" id="SFLDG00358">
    <property type="entry name" value="Main_(cytGST)"/>
    <property type="match status" value="1"/>
</dbReference>
<dbReference type="OrthoDB" id="9781431at2"/>
<dbReference type="CDD" id="cd03059">
    <property type="entry name" value="GST_N_SspA"/>
    <property type="match status" value="1"/>
</dbReference>
<dbReference type="InterPro" id="IPR034341">
    <property type="entry name" value="SspA_N"/>
</dbReference>
<dbReference type="Gene3D" id="1.20.1050.10">
    <property type="match status" value="1"/>
</dbReference>
<dbReference type="InterPro" id="IPR050983">
    <property type="entry name" value="GST_Omega/HSP26"/>
</dbReference>
<dbReference type="Pfam" id="PF00043">
    <property type="entry name" value="GST_C"/>
    <property type="match status" value="1"/>
</dbReference>
<name>A0A1J0EBK3_PRORE</name>
<dbReference type="SUPFAM" id="SSF52833">
    <property type="entry name" value="Thioredoxin-like"/>
    <property type="match status" value="1"/>
</dbReference>
<protein>
    <submittedName>
        <fullName evidence="4">Stringent starvation protein A</fullName>
    </submittedName>
</protein>
<proteinExistence type="inferred from homology"/>
<dbReference type="InterPro" id="IPR004045">
    <property type="entry name" value="Glutathione_S-Trfase_N"/>
</dbReference>
<dbReference type="PANTHER" id="PTHR43968">
    <property type="match status" value="1"/>
</dbReference>